<protein>
    <submittedName>
        <fullName evidence="1">Uncharacterized protein</fullName>
    </submittedName>
</protein>
<sequence length="124" mass="13724">MEASLRPRESWGRRATPGAAVISWFQLIDSAFGEDILVLFHLGEVNCRPSFLFLNLSPSCREKVSDMNVSMGSTALSQKTFRYPGGLPVAHRWTVHTAINGSIPGPRNWANKLTCSGFVTRKSE</sequence>
<evidence type="ECO:0000313" key="2">
    <source>
        <dbReference type="Proteomes" id="UP001176941"/>
    </source>
</evidence>
<reference evidence="1" key="1">
    <citation type="submission" date="2023-04" db="EMBL/GenBank/DDBJ databases">
        <authorList>
            <consortium name="ELIXIR-Norway"/>
        </authorList>
    </citation>
    <scope>NUCLEOTIDE SEQUENCE [LARGE SCALE GENOMIC DNA]</scope>
</reference>
<organism evidence="1 2">
    <name type="scientific">Rangifer tarandus platyrhynchus</name>
    <name type="common">Svalbard reindeer</name>
    <dbReference type="NCBI Taxonomy" id="3082113"/>
    <lineage>
        <taxon>Eukaryota</taxon>
        <taxon>Metazoa</taxon>
        <taxon>Chordata</taxon>
        <taxon>Craniata</taxon>
        <taxon>Vertebrata</taxon>
        <taxon>Euteleostomi</taxon>
        <taxon>Mammalia</taxon>
        <taxon>Eutheria</taxon>
        <taxon>Laurasiatheria</taxon>
        <taxon>Artiodactyla</taxon>
        <taxon>Ruminantia</taxon>
        <taxon>Pecora</taxon>
        <taxon>Cervidae</taxon>
        <taxon>Odocoileinae</taxon>
        <taxon>Rangifer</taxon>
    </lineage>
</organism>
<accession>A0ABN9A1H3</accession>
<proteinExistence type="predicted"/>
<dbReference type="Proteomes" id="UP001176941">
    <property type="component" value="Chromosome 9"/>
</dbReference>
<evidence type="ECO:0000313" key="1">
    <source>
        <dbReference type="EMBL" id="CAI9179510.1"/>
    </source>
</evidence>
<gene>
    <name evidence="1" type="ORF">MRATA1EN1_LOCUS28472</name>
</gene>
<dbReference type="EMBL" id="OX459945">
    <property type="protein sequence ID" value="CAI9179510.1"/>
    <property type="molecule type" value="Genomic_DNA"/>
</dbReference>
<keyword evidence="2" id="KW-1185">Reference proteome</keyword>
<name>A0ABN9A1H3_RANTA</name>